<dbReference type="STRING" id="39482.ERS852491_01018"/>
<evidence type="ECO:0000256" key="3">
    <source>
        <dbReference type="ARBA" id="ARBA00022741"/>
    </source>
</evidence>
<comment type="similarity">
    <text evidence="1">Belongs to the ABC transporter superfamily.</text>
</comment>
<dbReference type="GO" id="GO:0098796">
    <property type="term" value="C:membrane protein complex"/>
    <property type="evidence" value="ECO:0007669"/>
    <property type="project" value="UniProtKB-ARBA"/>
</dbReference>
<keyword evidence="3" id="KW-0547">Nucleotide-binding</keyword>
<dbReference type="FunFam" id="3.40.50.300:FF:000032">
    <property type="entry name" value="Export ABC transporter ATP-binding protein"/>
    <property type="match status" value="1"/>
</dbReference>
<keyword evidence="4 6" id="KW-0067">ATP-binding</keyword>
<dbReference type="GO" id="GO:0016887">
    <property type="term" value="F:ATP hydrolysis activity"/>
    <property type="evidence" value="ECO:0007669"/>
    <property type="project" value="InterPro"/>
</dbReference>
<dbReference type="Proteomes" id="UP000095544">
    <property type="component" value="Unassembled WGS sequence"/>
</dbReference>
<dbReference type="InterPro" id="IPR003593">
    <property type="entry name" value="AAA+_ATPase"/>
</dbReference>
<dbReference type="PROSITE" id="PS00211">
    <property type="entry name" value="ABC_TRANSPORTER_1"/>
    <property type="match status" value="1"/>
</dbReference>
<dbReference type="EC" id="3.6.3.-" evidence="6"/>
<evidence type="ECO:0000313" key="7">
    <source>
        <dbReference type="Proteomes" id="UP000095544"/>
    </source>
</evidence>
<dbReference type="PANTHER" id="PTHR42798:SF6">
    <property type="entry name" value="CELL DIVISION ATP-BINDING PROTEIN FTSE"/>
    <property type="match status" value="1"/>
</dbReference>
<name>A0A174BJX4_9FIRM</name>
<organism evidence="6 7">
    <name type="scientific">Faecalicatena contorta</name>
    <dbReference type="NCBI Taxonomy" id="39482"/>
    <lineage>
        <taxon>Bacteria</taxon>
        <taxon>Bacillati</taxon>
        <taxon>Bacillota</taxon>
        <taxon>Clostridia</taxon>
        <taxon>Lachnospirales</taxon>
        <taxon>Lachnospiraceae</taxon>
        <taxon>Faecalicatena</taxon>
    </lineage>
</organism>
<keyword evidence="6" id="KW-0449">Lipoprotein</keyword>
<dbReference type="EMBL" id="CYZU01000007">
    <property type="protein sequence ID" value="CUO00020.1"/>
    <property type="molecule type" value="Genomic_DNA"/>
</dbReference>
<dbReference type="AlphaFoldDB" id="A0A174BJX4"/>
<dbReference type="InterPro" id="IPR027417">
    <property type="entry name" value="P-loop_NTPase"/>
</dbReference>
<dbReference type="PROSITE" id="PS50893">
    <property type="entry name" value="ABC_TRANSPORTER_2"/>
    <property type="match status" value="1"/>
</dbReference>
<dbReference type="CDD" id="cd03255">
    <property type="entry name" value="ABC_MJ0796_LolCDE_FtsE"/>
    <property type="match status" value="1"/>
</dbReference>
<dbReference type="SUPFAM" id="SSF52540">
    <property type="entry name" value="P-loop containing nucleoside triphosphate hydrolases"/>
    <property type="match status" value="1"/>
</dbReference>
<evidence type="ECO:0000313" key="6">
    <source>
        <dbReference type="EMBL" id="CUO00020.1"/>
    </source>
</evidence>
<dbReference type="Pfam" id="PF00005">
    <property type="entry name" value="ABC_tran"/>
    <property type="match status" value="1"/>
</dbReference>
<sequence length="226" mass="24987">MSILKTENLKKYYGKEPNVVRALDGVSLDIEDGEFVAVVGTSGSGKSTLLNMMGGLDVPSSGKVIIAGKDLSGMDDDRLTIFRRRRIGFVFQNYNLIPILNVYENIVLPVSLDGEKPDETYLKKIISLLGLEQKLMEMPNNLSGGQQQRVAIARALASKPAIILADEPTGNLDSKTSQDVLGLIKMTSRQFHQTVVMITHNEEIAQLADRTIRIEDGKIRESRWNA</sequence>
<dbReference type="Gene3D" id="3.40.50.300">
    <property type="entry name" value="P-loop containing nucleotide triphosphate hydrolases"/>
    <property type="match status" value="1"/>
</dbReference>
<dbReference type="RefSeq" id="WP_055151571.1">
    <property type="nucleotide sequence ID" value="NZ_CYZU01000007.1"/>
</dbReference>
<dbReference type="GO" id="GO:0005524">
    <property type="term" value="F:ATP binding"/>
    <property type="evidence" value="ECO:0007669"/>
    <property type="project" value="UniProtKB-KW"/>
</dbReference>
<dbReference type="GO" id="GO:0022857">
    <property type="term" value="F:transmembrane transporter activity"/>
    <property type="evidence" value="ECO:0007669"/>
    <property type="project" value="UniProtKB-ARBA"/>
</dbReference>
<dbReference type="OrthoDB" id="9802264at2"/>
<dbReference type="InterPro" id="IPR003439">
    <property type="entry name" value="ABC_transporter-like_ATP-bd"/>
</dbReference>
<accession>A0A174BJX4</accession>
<feature type="domain" description="ABC transporter" evidence="5">
    <location>
        <begin position="4"/>
        <end position="226"/>
    </location>
</feature>
<reference evidence="6 7" key="1">
    <citation type="submission" date="2015-09" db="EMBL/GenBank/DDBJ databases">
        <authorList>
            <consortium name="Pathogen Informatics"/>
        </authorList>
    </citation>
    <scope>NUCLEOTIDE SEQUENCE [LARGE SCALE GENOMIC DNA]</scope>
    <source>
        <strain evidence="6 7">2789STDY5834876</strain>
    </source>
</reference>
<evidence type="ECO:0000259" key="5">
    <source>
        <dbReference type="PROSITE" id="PS50893"/>
    </source>
</evidence>
<dbReference type="InterPro" id="IPR017871">
    <property type="entry name" value="ABC_transporter-like_CS"/>
</dbReference>
<gene>
    <name evidence="6" type="primary">lolD_1</name>
    <name evidence="6" type="ORF">ERS852491_01018</name>
</gene>
<evidence type="ECO:0000256" key="1">
    <source>
        <dbReference type="ARBA" id="ARBA00005417"/>
    </source>
</evidence>
<keyword evidence="2" id="KW-0813">Transport</keyword>
<protein>
    <submittedName>
        <fullName evidence="6">Lipoprotein-releasing system ATP-binding protein LolD</fullName>
        <ecNumber evidence="6">3.6.3.-</ecNumber>
    </submittedName>
</protein>
<dbReference type="PANTHER" id="PTHR42798">
    <property type="entry name" value="LIPOPROTEIN-RELEASING SYSTEM ATP-BINDING PROTEIN LOLD"/>
    <property type="match status" value="1"/>
</dbReference>
<keyword evidence="6" id="KW-0378">Hydrolase</keyword>
<evidence type="ECO:0000256" key="4">
    <source>
        <dbReference type="ARBA" id="ARBA00022840"/>
    </source>
</evidence>
<evidence type="ECO:0000256" key="2">
    <source>
        <dbReference type="ARBA" id="ARBA00022448"/>
    </source>
</evidence>
<dbReference type="SMART" id="SM00382">
    <property type="entry name" value="AAA"/>
    <property type="match status" value="1"/>
</dbReference>
<proteinExistence type="inferred from homology"/>
<dbReference type="InterPro" id="IPR017911">
    <property type="entry name" value="MacB-like_ATP-bd"/>
</dbReference>